<gene>
    <name evidence="8" type="ORF">SAMN04487993_102543</name>
</gene>
<dbReference type="InterPro" id="IPR012675">
    <property type="entry name" value="Beta-grasp_dom_sf"/>
</dbReference>
<dbReference type="Pfam" id="PF00111">
    <property type="entry name" value="Fer2"/>
    <property type="match status" value="1"/>
</dbReference>
<evidence type="ECO:0000256" key="6">
    <source>
        <dbReference type="ARBA" id="ARBA00034078"/>
    </source>
</evidence>
<dbReference type="InterPro" id="IPR018298">
    <property type="entry name" value="Adrenodoxin_Fe-S_BS"/>
</dbReference>
<dbReference type="GO" id="GO:0009055">
    <property type="term" value="F:electron transfer activity"/>
    <property type="evidence" value="ECO:0007669"/>
    <property type="project" value="TreeGrafter"/>
</dbReference>
<evidence type="ECO:0000313" key="8">
    <source>
        <dbReference type="EMBL" id="SDJ30486.1"/>
    </source>
</evidence>
<keyword evidence="5" id="KW-0411">Iron-sulfur</keyword>
<dbReference type="CDD" id="cd00207">
    <property type="entry name" value="fer2"/>
    <property type="match status" value="1"/>
</dbReference>
<dbReference type="GO" id="GO:0051537">
    <property type="term" value="F:2 iron, 2 sulfur cluster binding"/>
    <property type="evidence" value="ECO:0007669"/>
    <property type="project" value="UniProtKB-KW"/>
</dbReference>
<dbReference type="InterPro" id="IPR001055">
    <property type="entry name" value="Adrenodoxin-like"/>
</dbReference>
<organism evidence="8 9">
    <name type="scientific">Salipiger marinus</name>
    <dbReference type="NCBI Taxonomy" id="555512"/>
    <lineage>
        <taxon>Bacteria</taxon>
        <taxon>Pseudomonadati</taxon>
        <taxon>Pseudomonadota</taxon>
        <taxon>Alphaproteobacteria</taxon>
        <taxon>Rhodobacterales</taxon>
        <taxon>Roseobacteraceae</taxon>
        <taxon>Salipiger</taxon>
    </lineage>
</organism>
<reference evidence="8 9" key="1">
    <citation type="submission" date="2016-10" db="EMBL/GenBank/DDBJ databases">
        <authorList>
            <person name="de Groot N.N."/>
        </authorList>
    </citation>
    <scope>NUCLEOTIDE SEQUENCE [LARGE SCALE GENOMIC DNA]</scope>
    <source>
        <strain evidence="8 9">DSM 26424</strain>
    </source>
</reference>
<comment type="cofactor">
    <cofactor evidence="6">
        <name>[2Fe-2S] cluster</name>
        <dbReference type="ChEBI" id="CHEBI:190135"/>
    </cofactor>
</comment>
<evidence type="ECO:0000256" key="1">
    <source>
        <dbReference type="ARBA" id="ARBA00010914"/>
    </source>
</evidence>
<dbReference type="STRING" id="555512.SAMN04487993_102543"/>
<dbReference type="OrthoDB" id="9799640at2"/>
<dbReference type="Gene3D" id="3.10.20.30">
    <property type="match status" value="1"/>
</dbReference>
<dbReference type="GO" id="GO:0140647">
    <property type="term" value="P:P450-containing electron transport chain"/>
    <property type="evidence" value="ECO:0007669"/>
    <property type="project" value="InterPro"/>
</dbReference>
<accession>A0A1G8SMK5</accession>
<dbReference type="GO" id="GO:0046872">
    <property type="term" value="F:metal ion binding"/>
    <property type="evidence" value="ECO:0007669"/>
    <property type="project" value="UniProtKB-KW"/>
</dbReference>
<sequence>MIKVTYVAPDGTATTLEAEPGSSVMQTAVANDLDGIVGECGGAMMCATCHCYVDPAWQDRTGARSSDEEEMLEGAATEVTEASRLSCQIRLDPALDGLVVHLPEEQH</sequence>
<dbReference type="InterPro" id="IPR036010">
    <property type="entry name" value="2Fe-2S_ferredoxin-like_sf"/>
</dbReference>
<dbReference type="GO" id="GO:0005829">
    <property type="term" value="C:cytosol"/>
    <property type="evidence" value="ECO:0007669"/>
    <property type="project" value="TreeGrafter"/>
</dbReference>
<comment type="similarity">
    <text evidence="1">Belongs to the adrenodoxin/putidaredoxin family.</text>
</comment>
<dbReference type="RefSeq" id="WP_089850982.1">
    <property type="nucleotide sequence ID" value="NZ_FNEJ01000025.1"/>
</dbReference>
<dbReference type="PANTHER" id="PTHR23426">
    <property type="entry name" value="FERREDOXIN/ADRENODOXIN"/>
    <property type="match status" value="1"/>
</dbReference>
<dbReference type="AlphaFoldDB" id="A0A1G8SMK5"/>
<dbReference type="PROSITE" id="PS00814">
    <property type="entry name" value="ADX"/>
    <property type="match status" value="1"/>
</dbReference>
<keyword evidence="9" id="KW-1185">Reference proteome</keyword>
<evidence type="ECO:0000256" key="3">
    <source>
        <dbReference type="ARBA" id="ARBA00022723"/>
    </source>
</evidence>
<evidence type="ECO:0000256" key="5">
    <source>
        <dbReference type="ARBA" id="ARBA00023014"/>
    </source>
</evidence>
<dbReference type="PANTHER" id="PTHR23426:SF65">
    <property type="entry name" value="FERREDOXIN-2, MITOCHONDRIAL"/>
    <property type="match status" value="1"/>
</dbReference>
<dbReference type="EMBL" id="FNEJ01000025">
    <property type="protein sequence ID" value="SDJ30486.1"/>
    <property type="molecule type" value="Genomic_DNA"/>
</dbReference>
<feature type="domain" description="2Fe-2S ferredoxin-type" evidence="7">
    <location>
        <begin position="2"/>
        <end position="106"/>
    </location>
</feature>
<dbReference type="SUPFAM" id="SSF54292">
    <property type="entry name" value="2Fe-2S ferredoxin-like"/>
    <property type="match status" value="1"/>
</dbReference>
<proteinExistence type="inferred from homology"/>
<evidence type="ECO:0000256" key="4">
    <source>
        <dbReference type="ARBA" id="ARBA00023004"/>
    </source>
</evidence>
<dbReference type="PRINTS" id="PR00355">
    <property type="entry name" value="ADRENODOXIN"/>
</dbReference>
<dbReference type="Proteomes" id="UP000199093">
    <property type="component" value="Unassembled WGS sequence"/>
</dbReference>
<evidence type="ECO:0000256" key="2">
    <source>
        <dbReference type="ARBA" id="ARBA00022714"/>
    </source>
</evidence>
<keyword evidence="3" id="KW-0479">Metal-binding</keyword>
<dbReference type="PROSITE" id="PS51085">
    <property type="entry name" value="2FE2S_FER_2"/>
    <property type="match status" value="1"/>
</dbReference>
<name>A0A1G8SMK5_9RHOB</name>
<keyword evidence="2" id="KW-0001">2Fe-2S</keyword>
<keyword evidence="4" id="KW-0408">Iron</keyword>
<evidence type="ECO:0000259" key="7">
    <source>
        <dbReference type="PROSITE" id="PS51085"/>
    </source>
</evidence>
<dbReference type="InterPro" id="IPR001041">
    <property type="entry name" value="2Fe-2S_ferredoxin-type"/>
</dbReference>
<evidence type="ECO:0000313" key="9">
    <source>
        <dbReference type="Proteomes" id="UP000199093"/>
    </source>
</evidence>
<protein>
    <submittedName>
        <fullName evidence="8">Ferredoxin, 2Fe-2S</fullName>
    </submittedName>
</protein>